<dbReference type="InterPro" id="IPR036875">
    <property type="entry name" value="Znf_CCHC_sf"/>
</dbReference>
<keyword evidence="1" id="KW-0862">Zinc</keyword>
<dbReference type="SMART" id="SM00343">
    <property type="entry name" value="ZnF_C2HC"/>
    <property type="match status" value="1"/>
</dbReference>
<dbReference type="Gene3D" id="4.10.60.10">
    <property type="entry name" value="Zinc finger, CCHC-type"/>
    <property type="match status" value="1"/>
</dbReference>
<evidence type="ECO:0000256" key="2">
    <source>
        <dbReference type="SAM" id="MobiDB-lite"/>
    </source>
</evidence>
<sequence length="508" mass="57201">MPDACFNCHQRGHVARTCPKRRQKKPTQDKKIEASEDEPKSSPKTEERKKAEGEPSKNPGKKDSHMTGSTLPLSNPYMVLEEADEEETAQGVVNQENTEHEADQQTSSILKDKATAQQVDMEVEKEIKRKREREGAEAALFLSSQQQETGGQVGTDGNTSEGRDPAQRQPGSQLKLDRKAIRAASQKSQKEGRRQAGAKQKLRIDKAQIILEGGSDALFYLDILEEQGYTSKDEGINIRRVLKKAAIMSVGNWADWTWSQNSARPLQHAETCKAIFTVHDMSREYLNRKWGLQDNDRQWAKRFTGFWKSLLPAKEKVWVWKILNQGLPTLERACKWGHGDGTCARCGTAQETIRHLLWECGKAREKWRDVNYLGGDLFQRTFSSQSWIAALDKTLRHSPASLLILIAVSKAVWLERNHKTYAQQDKNIPLAVSFELAVDMAKSRPKATRDEDRRRKQAQETQNLLITLLRRSGPAVTETEDAQPANGQSQGPDPDTPSTWQASTGAHG</sequence>
<reference evidence="4 5" key="1">
    <citation type="submission" date="2024-09" db="EMBL/GenBank/DDBJ databases">
        <title>Chromosome-scale assembly of Riccia sorocarpa.</title>
        <authorList>
            <person name="Paukszto L."/>
        </authorList>
    </citation>
    <scope>NUCLEOTIDE SEQUENCE [LARGE SCALE GENOMIC DNA]</scope>
    <source>
        <strain evidence="4">LP-2024</strain>
        <tissue evidence="4">Aerial parts of the thallus</tissue>
    </source>
</reference>
<feature type="compositionally biased region" description="Basic residues" evidence="2">
    <location>
        <begin position="10"/>
        <end position="25"/>
    </location>
</feature>
<dbReference type="InterPro" id="IPR026960">
    <property type="entry name" value="RVT-Znf"/>
</dbReference>
<evidence type="ECO:0000313" key="5">
    <source>
        <dbReference type="Proteomes" id="UP001633002"/>
    </source>
</evidence>
<comment type="caution">
    <text evidence="4">The sequence shown here is derived from an EMBL/GenBank/DDBJ whole genome shotgun (WGS) entry which is preliminary data.</text>
</comment>
<keyword evidence="5" id="KW-1185">Reference proteome</keyword>
<feature type="compositionally biased region" description="Polar residues" evidence="2">
    <location>
        <begin position="142"/>
        <end position="160"/>
    </location>
</feature>
<name>A0ABD3GG61_9MARC</name>
<dbReference type="AlphaFoldDB" id="A0ABD3GG61"/>
<feature type="region of interest" description="Disordered" evidence="2">
    <location>
        <begin position="141"/>
        <end position="199"/>
    </location>
</feature>
<feature type="compositionally biased region" description="Polar residues" evidence="2">
    <location>
        <begin position="485"/>
        <end position="508"/>
    </location>
</feature>
<evidence type="ECO:0000313" key="4">
    <source>
        <dbReference type="EMBL" id="KAL3677562.1"/>
    </source>
</evidence>
<dbReference type="Pfam" id="PF13966">
    <property type="entry name" value="zf-RVT"/>
    <property type="match status" value="1"/>
</dbReference>
<accession>A0ABD3GG61</accession>
<keyword evidence="1" id="KW-0863">Zinc-finger</keyword>
<organism evidence="4 5">
    <name type="scientific">Riccia sorocarpa</name>
    <dbReference type="NCBI Taxonomy" id="122646"/>
    <lineage>
        <taxon>Eukaryota</taxon>
        <taxon>Viridiplantae</taxon>
        <taxon>Streptophyta</taxon>
        <taxon>Embryophyta</taxon>
        <taxon>Marchantiophyta</taxon>
        <taxon>Marchantiopsida</taxon>
        <taxon>Marchantiidae</taxon>
        <taxon>Marchantiales</taxon>
        <taxon>Ricciaceae</taxon>
        <taxon>Riccia</taxon>
    </lineage>
</organism>
<feature type="domain" description="CCHC-type" evidence="3">
    <location>
        <begin position="5"/>
        <end position="20"/>
    </location>
</feature>
<proteinExistence type="predicted"/>
<dbReference type="GO" id="GO:0008270">
    <property type="term" value="F:zinc ion binding"/>
    <property type="evidence" value="ECO:0007669"/>
    <property type="project" value="UniProtKB-KW"/>
</dbReference>
<evidence type="ECO:0000256" key="1">
    <source>
        <dbReference type="PROSITE-ProRule" id="PRU00047"/>
    </source>
</evidence>
<keyword evidence="1" id="KW-0479">Metal-binding</keyword>
<dbReference type="PROSITE" id="PS50158">
    <property type="entry name" value="ZF_CCHC"/>
    <property type="match status" value="1"/>
</dbReference>
<feature type="region of interest" description="Disordered" evidence="2">
    <location>
        <begin position="1"/>
        <end position="118"/>
    </location>
</feature>
<dbReference type="InterPro" id="IPR001878">
    <property type="entry name" value="Znf_CCHC"/>
</dbReference>
<protein>
    <recommendedName>
        <fullName evidence="3">CCHC-type domain-containing protein</fullName>
    </recommendedName>
</protein>
<gene>
    <name evidence="4" type="ORF">R1sor_027510</name>
</gene>
<dbReference type="Proteomes" id="UP001633002">
    <property type="component" value="Unassembled WGS sequence"/>
</dbReference>
<feature type="region of interest" description="Disordered" evidence="2">
    <location>
        <begin position="468"/>
        <end position="508"/>
    </location>
</feature>
<dbReference type="EMBL" id="JBJQOH010000008">
    <property type="protein sequence ID" value="KAL3677562.1"/>
    <property type="molecule type" value="Genomic_DNA"/>
</dbReference>
<feature type="compositionally biased region" description="Basic and acidic residues" evidence="2">
    <location>
        <begin position="26"/>
        <end position="65"/>
    </location>
</feature>
<evidence type="ECO:0000259" key="3">
    <source>
        <dbReference type="PROSITE" id="PS50158"/>
    </source>
</evidence>
<dbReference type="SUPFAM" id="SSF57756">
    <property type="entry name" value="Retrovirus zinc finger-like domains"/>
    <property type="match status" value="1"/>
</dbReference>